<dbReference type="Pfam" id="PF26639">
    <property type="entry name" value="Het-6_barrel"/>
    <property type="match status" value="1"/>
</dbReference>
<gene>
    <name evidence="3" type="ORF">PCL_08934</name>
</gene>
<dbReference type="PANTHER" id="PTHR24148:SF64">
    <property type="entry name" value="HETEROKARYON INCOMPATIBILITY DOMAIN-CONTAINING PROTEIN"/>
    <property type="match status" value="1"/>
</dbReference>
<name>A0A2U3EGN7_PURLI</name>
<dbReference type="InterPro" id="IPR010730">
    <property type="entry name" value="HET"/>
</dbReference>
<dbReference type="AlphaFoldDB" id="A0A2U3EGN7"/>
<reference evidence="3 4" key="1">
    <citation type="journal article" date="2016" name="Front. Microbiol.">
        <title>Genome and transcriptome sequences reveal the specific parasitism of the nematophagous Purpureocillium lilacinum 36-1.</title>
        <authorList>
            <person name="Xie J."/>
            <person name="Li S."/>
            <person name="Mo C."/>
            <person name="Xiao X."/>
            <person name="Peng D."/>
            <person name="Wang G."/>
            <person name="Xiao Y."/>
        </authorList>
    </citation>
    <scope>NUCLEOTIDE SEQUENCE [LARGE SCALE GENOMIC DNA]</scope>
    <source>
        <strain evidence="3 4">36-1</strain>
    </source>
</reference>
<evidence type="ECO:0000259" key="2">
    <source>
        <dbReference type="Pfam" id="PF06985"/>
    </source>
</evidence>
<dbReference type="EMBL" id="LCWV01000004">
    <property type="protein sequence ID" value="PWI73658.1"/>
    <property type="molecule type" value="Genomic_DNA"/>
</dbReference>
<evidence type="ECO:0000313" key="3">
    <source>
        <dbReference type="EMBL" id="PWI73658.1"/>
    </source>
</evidence>
<organism evidence="3 4">
    <name type="scientific">Purpureocillium lilacinum</name>
    <name type="common">Paecilomyces lilacinus</name>
    <dbReference type="NCBI Taxonomy" id="33203"/>
    <lineage>
        <taxon>Eukaryota</taxon>
        <taxon>Fungi</taxon>
        <taxon>Dikarya</taxon>
        <taxon>Ascomycota</taxon>
        <taxon>Pezizomycotina</taxon>
        <taxon>Sordariomycetes</taxon>
        <taxon>Hypocreomycetidae</taxon>
        <taxon>Hypocreales</taxon>
        <taxon>Ophiocordycipitaceae</taxon>
        <taxon>Purpureocillium</taxon>
    </lineage>
</organism>
<evidence type="ECO:0000256" key="1">
    <source>
        <dbReference type="SAM" id="MobiDB-lite"/>
    </source>
</evidence>
<dbReference type="Pfam" id="PF06985">
    <property type="entry name" value="HET"/>
    <property type="match status" value="1"/>
</dbReference>
<feature type="region of interest" description="Disordered" evidence="1">
    <location>
        <begin position="348"/>
        <end position="367"/>
    </location>
</feature>
<protein>
    <recommendedName>
        <fullName evidence="2">Heterokaryon incompatibility domain-containing protein</fullName>
    </recommendedName>
</protein>
<dbReference type="InterPro" id="IPR052895">
    <property type="entry name" value="HetReg/Transcr_Mod"/>
</dbReference>
<feature type="compositionally biased region" description="Low complexity" evidence="1">
    <location>
        <begin position="59"/>
        <end position="72"/>
    </location>
</feature>
<feature type="domain" description="Heterokaryon incompatibility" evidence="2">
    <location>
        <begin position="122"/>
        <end position="284"/>
    </location>
</feature>
<dbReference type="PANTHER" id="PTHR24148">
    <property type="entry name" value="ANKYRIN REPEAT DOMAIN-CONTAINING PROTEIN 39 HOMOLOG-RELATED"/>
    <property type="match status" value="1"/>
</dbReference>
<feature type="region of interest" description="Disordered" evidence="1">
    <location>
        <begin position="1"/>
        <end position="74"/>
    </location>
</feature>
<sequence length="736" mass="81534">MGGTARAAPSTIVSSHRRHHPPPPQSHSHLTRRSPPPPPAREHRGSCWRAALDASNPMAAPQEPSSSAAPPSYIYSRLPDARSIRILTLEPSDDASSPLTGTIEEALLDATASSFAPAVAPYETISYAWGTGSRDHALFVHDDNANDNDDGHHRQPAALPLTASLHDALARVRLRDAPRRIWADQICINQDDLAERSQQVRLMNAIYRGAARILVWLGRDGEGVAEDAARMVRDLDAVFRDEERHRAFKKAHSEELHLQRREPWMPLSKMTKLPWFHRIWIVQEIGTDAPATLFWGASELDWQVLSHVAGVLNQDYHHLRARFGIGTPNIRYLHRRFVEPGVVVAGGSNSGKGNSSSSSSSSSYDEHHNRGSFVYELHRARHMLARDPRDHVYAFLGHFSVRKGSWALAGLQADYARPVADVYVDVAVRVLKGATSLILLSANHNADGPQRRTPFDQTDLRLPSWVPDWRVLPVHMIGSPQTPHRAARDTLPQLVVDEEKRLLHARGFRVDTIAKRSWVFYGKAFQFKQANSYSNSVDVLWREYCGYDTFNLDDRYPGGAGAETEDDNDDGGFEASSFFALIQTLTNACIGVDRSRPYASIPSRRWLAGGAAYLSRSGIPPQRISPAIRAAARADAATGRPAGDAFKWSHEATLVTRYRRFGVTAGGRYVMGPDAMREGDVVAVLYGGRTPFVLRKMEGGDGEGGWSLVGECYVHGIMNGEALRDADLEDEAFAMR</sequence>
<comment type="caution">
    <text evidence="3">The sequence shown here is derived from an EMBL/GenBank/DDBJ whole genome shotgun (WGS) entry which is preliminary data.</text>
</comment>
<feature type="compositionally biased region" description="Low complexity" evidence="1">
    <location>
        <begin position="351"/>
        <end position="363"/>
    </location>
</feature>
<accession>A0A2U3EGN7</accession>
<evidence type="ECO:0000313" key="4">
    <source>
        <dbReference type="Proteomes" id="UP000245956"/>
    </source>
</evidence>
<dbReference type="Proteomes" id="UP000245956">
    <property type="component" value="Unassembled WGS sequence"/>
</dbReference>
<proteinExistence type="predicted"/>